<organism evidence="1 2">
    <name type="scientific">Zosterops borbonicus</name>
    <dbReference type="NCBI Taxonomy" id="364589"/>
    <lineage>
        <taxon>Eukaryota</taxon>
        <taxon>Metazoa</taxon>
        <taxon>Chordata</taxon>
        <taxon>Craniata</taxon>
        <taxon>Vertebrata</taxon>
        <taxon>Euteleostomi</taxon>
        <taxon>Archelosauria</taxon>
        <taxon>Archosauria</taxon>
        <taxon>Dinosauria</taxon>
        <taxon>Saurischia</taxon>
        <taxon>Theropoda</taxon>
        <taxon>Coelurosauria</taxon>
        <taxon>Aves</taxon>
        <taxon>Neognathae</taxon>
        <taxon>Neoaves</taxon>
        <taxon>Telluraves</taxon>
        <taxon>Australaves</taxon>
        <taxon>Passeriformes</taxon>
        <taxon>Sylvioidea</taxon>
        <taxon>Zosteropidae</taxon>
        <taxon>Zosterops</taxon>
    </lineage>
</organism>
<dbReference type="EMBL" id="SWJQ01000042">
    <property type="protein sequence ID" value="TRZ24687.1"/>
    <property type="molecule type" value="Genomic_DNA"/>
</dbReference>
<sequence>MLEGAMGFQLGPGQRMGLVNITGDTVGTTENVLDMAGTSTGTWHESQTMLQRISWVLHVVEMRVTWEVVKVHRSQFLVSLRVAHCLCVHVLVHPVVPSSFTSHLLNGLPSPQPYPKCLNISGDGFQTQICVALVRTGDGFQTQICVALVKTGWLQNTSAQDIIDLENSGHEESSVKESDIRNIIESNQDRKNVWLRKSLNVKK</sequence>
<evidence type="ECO:0000313" key="1">
    <source>
        <dbReference type="EMBL" id="TRZ24687.1"/>
    </source>
</evidence>
<evidence type="ECO:0000313" key="2">
    <source>
        <dbReference type="Proteomes" id="UP000796761"/>
    </source>
</evidence>
<dbReference type="AlphaFoldDB" id="A0A8K1GTU6"/>
<dbReference type="Proteomes" id="UP000796761">
    <property type="component" value="Unassembled WGS sequence"/>
</dbReference>
<proteinExistence type="predicted"/>
<keyword evidence="2" id="KW-1185">Reference proteome</keyword>
<reference evidence="1" key="1">
    <citation type="submission" date="2019-04" db="EMBL/GenBank/DDBJ databases">
        <title>Genome assembly of Zosterops borbonicus 15179.</title>
        <authorList>
            <person name="Leroy T."/>
            <person name="Anselmetti Y."/>
            <person name="Tilak M.-K."/>
            <person name="Nabholz B."/>
        </authorList>
    </citation>
    <scope>NUCLEOTIDE SEQUENCE</scope>
    <source>
        <strain evidence="1">HGM_15179</strain>
        <tissue evidence="1">Muscle</tissue>
    </source>
</reference>
<gene>
    <name evidence="1" type="ORF">HGM15179_002389</name>
</gene>
<name>A0A8K1GTU6_9PASS</name>
<accession>A0A8K1GTU6</accession>
<comment type="caution">
    <text evidence="1">The sequence shown here is derived from an EMBL/GenBank/DDBJ whole genome shotgun (WGS) entry which is preliminary data.</text>
</comment>
<protein>
    <submittedName>
        <fullName evidence="1">Uncharacterized protein</fullName>
    </submittedName>
</protein>